<feature type="region of interest" description="Disordered" evidence="1">
    <location>
        <begin position="220"/>
        <end position="294"/>
    </location>
</feature>
<dbReference type="Proteomes" id="UP000612899">
    <property type="component" value="Unassembled WGS sequence"/>
</dbReference>
<accession>A0A8J3VH43</accession>
<feature type="compositionally biased region" description="Pro residues" evidence="1">
    <location>
        <begin position="226"/>
        <end position="250"/>
    </location>
</feature>
<dbReference type="EMBL" id="BONY01000032">
    <property type="protein sequence ID" value="GIH07029.1"/>
    <property type="molecule type" value="Genomic_DNA"/>
</dbReference>
<evidence type="ECO:0000259" key="3">
    <source>
        <dbReference type="PROSITE" id="PS51782"/>
    </source>
</evidence>
<dbReference type="RefSeq" id="WP_203910828.1">
    <property type="nucleotide sequence ID" value="NZ_BONY01000032.1"/>
</dbReference>
<keyword evidence="2" id="KW-0812">Transmembrane</keyword>
<dbReference type="InterPro" id="IPR018392">
    <property type="entry name" value="LysM"/>
</dbReference>
<dbReference type="CDD" id="cd00118">
    <property type="entry name" value="LysM"/>
    <property type="match status" value="1"/>
</dbReference>
<organism evidence="4 5">
    <name type="scientific">Rhizocola hellebori</name>
    <dbReference type="NCBI Taxonomy" id="1392758"/>
    <lineage>
        <taxon>Bacteria</taxon>
        <taxon>Bacillati</taxon>
        <taxon>Actinomycetota</taxon>
        <taxon>Actinomycetes</taxon>
        <taxon>Micromonosporales</taxon>
        <taxon>Micromonosporaceae</taxon>
        <taxon>Rhizocola</taxon>
    </lineage>
</organism>
<evidence type="ECO:0000256" key="1">
    <source>
        <dbReference type="SAM" id="MobiDB-lite"/>
    </source>
</evidence>
<gene>
    <name evidence="4" type="ORF">Rhe02_50960</name>
</gene>
<feature type="transmembrane region" description="Helical" evidence="2">
    <location>
        <begin position="103"/>
        <end position="125"/>
    </location>
</feature>
<evidence type="ECO:0000256" key="2">
    <source>
        <dbReference type="SAM" id="Phobius"/>
    </source>
</evidence>
<reference evidence="4" key="1">
    <citation type="submission" date="2021-01" db="EMBL/GenBank/DDBJ databases">
        <title>Whole genome shotgun sequence of Rhizocola hellebori NBRC 109834.</title>
        <authorList>
            <person name="Komaki H."/>
            <person name="Tamura T."/>
        </authorList>
    </citation>
    <scope>NUCLEOTIDE SEQUENCE</scope>
    <source>
        <strain evidence="4">NBRC 109834</strain>
    </source>
</reference>
<feature type="transmembrane region" description="Helical" evidence="2">
    <location>
        <begin position="58"/>
        <end position="82"/>
    </location>
</feature>
<dbReference type="PROSITE" id="PS51782">
    <property type="entry name" value="LYSM"/>
    <property type="match status" value="1"/>
</dbReference>
<comment type="caution">
    <text evidence="4">The sequence shown here is derived from an EMBL/GenBank/DDBJ whole genome shotgun (WGS) entry which is preliminary data.</text>
</comment>
<protein>
    <recommendedName>
        <fullName evidence="3">LysM domain-containing protein</fullName>
    </recommendedName>
</protein>
<feature type="domain" description="LysM" evidence="3">
    <location>
        <begin position="154"/>
        <end position="203"/>
    </location>
</feature>
<dbReference type="InterPro" id="IPR036779">
    <property type="entry name" value="LysM_dom_sf"/>
</dbReference>
<evidence type="ECO:0000313" key="4">
    <source>
        <dbReference type="EMBL" id="GIH07029.1"/>
    </source>
</evidence>
<proteinExistence type="predicted"/>
<dbReference type="Gene3D" id="3.10.350.10">
    <property type="entry name" value="LysM domain"/>
    <property type="match status" value="1"/>
</dbReference>
<dbReference type="AlphaFoldDB" id="A0A8J3VH43"/>
<feature type="compositionally biased region" description="Low complexity" evidence="1">
    <location>
        <begin position="265"/>
        <end position="284"/>
    </location>
</feature>
<keyword evidence="2" id="KW-1133">Transmembrane helix</keyword>
<evidence type="ECO:0000313" key="5">
    <source>
        <dbReference type="Proteomes" id="UP000612899"/>
    </source>
</evidence>
<sequence>MNWLRRFIAGLFALAITVAIAAGTPWLLYRVAGNPLPKHVPSIDELVAALTSPDNGDLFLRVLTIVGWLAWATFTISVLIEIPAQLRGRRARRIPGMKVQQKVAAALVGSMIAVFAGASVAHAMVAAPVPAKSSITKTVSVPQPRPYQQVKETQVYVVMKGDYLGRIAERFTGNFDRYREIAALNQELIRNPNHIEPGWQLNLPARAVDRGIMSHATGQLISAGSQPPPAAEQPALPAPPPPPPPPPSKPPTATKAPTPPPPSSQPTTRPSVQPSNQAPANAAPAEEDESKKGAHAPLAAGAGIAAASVLAAHVIVRRRQIRRRRQSRIRRNRPMQSFLPVDDSIDTYAARQSAKHRAADRLDAGLRRLAVGLRGRVASDMPDIAAAWQNGGDLAIILTSPCDDPPEPYEERWQNTWSLPATVKLPDSSWAPSPLPGLLTFATWPQGGELLVDCERTGLLSITGDPIGCDNLLRCLATEAATAPWADGASVQICGLNNADTRYLASLNPGRVRVGASIPEAIARLSKRAAANAAILRESHIADIMLARLNNMTEASWLTHLLFIADPWGEHTAQLLELDAQLAGLRRVGVAVVVTHPTATRWSATVGIDGSLHMAWLAVAGAQARQMDSDSLAELAEAALEHEG</sequence>
<name>A0A8J3VH43_9ACTN</name>
<keyword evidence="2" id="KW-0472">Membrane</keyword>
<dbReference type="Pfam" id="PF01476">
    <property type="entry name" value="LysM"/>
    <property type="match status" value="1"/>
</dbReference>
<keyword evidence="5" id="KW-1185">Reference proteome</keyword>